<evidence type="ECO:0000256" key="4">
    <source>
        <dbReference type="ARBA" id="ARBA00022723"/>
    </source>
</evidence>
<comment type="cofactor">
    <cofactor evidence="1">
        <name>heme b</name>
        <dbReference type="ChEBI" id="CHEBI:60344"/>
    </cofactor>
</comment>
<evidence type="ECO:0000256" key="5">
    <source>
        <dbReference type="ARBA" id="ARBA00023002"/>
    </source>
</evidence>
<keyword evidence="6" id="KW-0408">Iron</keyword>
<protein>
    <recommendedName>
        <fullName evidence="8">Heme haloperoxidase family profile domain-containing protein</fullName>
    </recommendedName>
</protein>
<evidence type="ECO:0000313" key="10">
    <source>
        <dbReference type="Proteomes" id="UP000054279"/>
    </source>
</evidence>
<dbReference type="SUPFAM" id="SSF47571">
    <property type="entry name" value="Cloroperoxidase"/>
    <property type="match status" value="1"/>
</dbReference>
<dbReference type="Proteomes" id="UP000054279">
    <property type="component" value="Unassembled WGS sequence"/>
</dbReference>
<keyword evidence="2" id="KW-0575">Peroxidase</keyword>
<dbReference type="GO" id="GO:0004601">
    <property type="term" value="F:peroxidase activity"/>
    <property type="evidence" value="ECO:0007669"/>
    <property type="project" value="UniProtKB-KW"/>
</dbReference>
<proteinExistence type="inferred from homology"/>
<feature type="non-terminal residue" evidence="9">
    <location>
        <position position="1"/>
    </location>
</feature>
<keyword evidence="3" id="KW-0349">Heme</keyword>
<name>A0A0C9VUL9_SPHS4</name>
<feature type="domain" description="Heme haloperoxidase family profile" evidence="8">
    <location>
        <begin position="8"/>
        <end position="136"/>
    </location>
</feature>
<gene>
    <name evidence="9" type="ORF">M422DRAFT_107608</name>
</gene>
<organism evidence="9 10">
    <name type="scientific">Sphaerobolus stellatus (strain SS14)</name>
    <dbReference type="NCBI Taxonomy" id="990650"/>
    <lineage>
        <taxon>Eukaryota</taxon>
        <taxon>Fungi</taxon>
        <taxon>Dikarya</taxon>
        <taxon>Basidiomycota</taxon>
        <taxon>Agaricomycotina</taxon>
        <taxon>Agaricomycetes</taxon>
        <taxon>Phallomycetidae</taxon>
        <taxon>Geastrales</taxon>
        <taxon>Sphaerobolaceae</taxon>
        <taxon>Sphaerobolus</taxon>
    </lineage>
</organism>
<dbReference type="GO" id="GO:0046872">
    <property type="term" value="F:metal ion binding"/>
    <property type="evidence" value="ECO:0007669"/>
    <property type="project" value="UniProtKB-KW"/>
</dbReference>
<reference evidence="9 10" key="1">
    <citation type="submission" date="2014-06" db="EMBL/GenBank/DDBJ databases">
        <title>Evolutionary Origins and Diversification of the Mycorrhizal Mutualists.</title>
        <authorList>
            <consortium name="DOE Joint Genome Institute"/>
            <consortium name="Mycorrhizal Genomics Consortium"/>
            <person name="Kohler A."/>
            <person name="Kuo A."/>
            <person name="Nagy L.G."/>
            <person name="Floudas D."/>
            <person name="Copeland A."/>
            <person name="Barry K.W."/>
            <person name="Cichocki N."/>
            <person name="Veneault-Fourrey C."/>
            <person name="LaButti K."/>
            <person name="Lindquist E.A."/>
            <person name="Lipzen A."/>
            <person name="Lundell T."/>
            <person name="Morin E."/>
            <person name="Murat C."/>
            <person name="Riley R."/>
            <person name="Ohm R."/>
            <person name="Sun H."/>
            <person name="Tunlid A."/>
            <person name="Henrissat B."/>
            <person name="Grigoriev I.V."/>
            <person name="Hibbett D.S."/>
            <person name="Martin F."/>
        </authorList>
    </citation>
    <scope>NUCLEOTIDE SEQUENCE [LARGE SCALE GENOMIC DNA]</scope>
    <source>
        <strain evidence="9 10">SS14</strain>
    </source>
</reference>
<dbReference type="OrthoDB" id="2542103at2759"/>
<accession>A0A0C9VUL9</accession>
<keyword evidence="5" id="KW-0560">Oxidoreductase</keyword>
<dbReference type="Gene3D" id="1.10.489.10">
    <property type="entry name" value="Chloroperoxidase-like"/>
    <property type="match status" value="1"/>
</dbReference>
<dbReference type="HOGENOM" id="CLU_029871_1_0_1"/>
<evidence type="ECO:0000256" key="2">
    <source>
        <dbReference type="ARBA" id="ARBA00022559"/>
    </source>
</evidence>
<dbReference type="InterPro" id="IPR000028">
    <property type="entry name" value="Chloroperoxidase"/>
</dbReference>
<evidence type="ECO:0000256" key="3">
    <source>
        <dbReference type="ARBA" id="ARBA00022617"/>
    </source>
</evidence>
<dbReference type="AlphaFoldDB" id="A0A0C9VUL9"/>
<dbReference type="PANTHER" id="PTHR33577:SF9">
    <property type="entry name" value="PEROXIDASE STCC"/>
    <property type="match status" value="1"/>
</dbReference>
<evidence type="ECO:0000256" key="1">
    <source>
        <dbReference type="ARBA" id="ARBA00001970"/>
    </source>
</evidence>
<dbReference type="Pfam" id="PF01328">
    <property type="entry name" value="Peroxidase_2"/>
    <property type="match status" value="1"/>
</dbReference>
<keyword evidence="10" id="KW-1185">Reference proteome</keyword>
<keyword evidence="4" id="KW-0479">Metal-binding</keyword>
<feature type="non-terminal residue" evidence="9">
    <location>
        <position position="136"/>
    </location>
</feature>
<evidence type="ECO:0000256" key="6">
    <source>
        <dbReference type="ARBA" id="ARBA00023004"/>
    </source>
</evidence>
<comment type="similarity">
    <text evidence="7">Belongs to the chloroperoxidase family.</text>
</comment>
<dbReference type="PANTHER" id="PTHR33577">
    <property type="entry name" value="STERIGMATOCYSTIN BIOSYNTHESIS PEROXIDASE STCC-RELATED"/>
    <property type="match status" value="1"/>
</dbReference>
<evidence type="ECO:0000259" key="8">
    <source>
        <dbReference type="PROSITE" id="PS51405"/>
    </source>
</evidence>
<dbReference type="EMBL" id="KN837106">
    <property type="protein sequence ID" value="KIJ46634.1"/>
    <property type="molecule type" value="Genomic_DNA"/>
</dbReference>
<dbReference type="InterPro" id="IPR036851">
    <property type="entry name" value="Chloroperoxidase-like_sf"/>
</dbReference>
<evidence type="ECO:0000313" key="9">
    <source>
        <dbReference type="EMBL" id="KIJ46634.1"/>
    </source>
</evidence>
<dbReference type="PROSITE" id="PS51405">
    <property type="entry name" value="HEME_HALOPEROXIDASE"/>
    <property type="match status" value="1"/>
</dbReference>
<sequence length="136" mass="14707">GLKLVNGAAHAFIPAGPNDIRGPCPALNTLAYHGYLPRNGIVRPALSFIVGLNLGNDFAKFLVYQAFLMNDNPITNLISIGLKSPLTGPDPPKPAQGCYYIQFASHISHIGDTSMTRVDAHFGDQAVFNETLFQRL</sequence>
<evidence type="ECO:0000256" key="7">
    <source>
        <dbReference type="ARBA" id="ARBA00025795"/>
    </source>
</evidence>